<dbReference type="InterPro" id="IPR044927">
    <property type="entry name" value="Endonuclea_NS_2"/>
</dbReference>
<dbReference type="RefSeq" id="WP_226541876.1">
    <property type="nucleotide sequence ID" value="NZ_CP129013.1"/>
</dbReference>
<keyword evidence="10" id="KW-1185">Reference proteome</keyword>
<comment type="similarity">
    <text evidence="6">In the N-terminal section; belongs to the LXG family.</text>
</comment>
<feature type="coiled-coil region" evidence="7">
    <location>
        <begin position="215"/>
        <end position="252"/>
    </location>
</feature>
<keyword evidence="7" id="KW-0175">Coiled coil</keyword>
<keyword evidence="4" id="KW-0964">Secreted</keyword>
<evidence type="ECO:0000256" key="5">
    <source>
        <dbReference type="ARBA" id="ARBA00023136"/>
    </source>
</evidence>
<dbReference type="Pfam" id="PF14449">
    <property type="entry name" value="PT-TG"/>
    <property type="match status" value="1"/>
</dbReference>
<dbReference type="InterPro" id="IPR027797">
    <property type="entry name" value="PT-TG_dom"/>
</dbReference>
<evidence type="ECO:0000259" key="8">
    <source>
        <dbReference type="PROSITE" id="PS51756"/>
    </source>
</evidence>
<sequence>MENLIYERDSLVSASQSRMHEYENLKEQFEEVKKAMLSLVEMDEFQGKGASAIKGFYQAQSEVINAWLGLIDRQIAFLKGIDGDTEEAGLGGETTVYVPFLEDELSKSIKQSKEMVHQQQDDISTILSSVSDLVDIDVYSTDRFEEAMENADKERKETIEAVEQLNQNLLNEYQQSEINQGFVVQLYSALIDATTKGGNVSPIHFNLKAFKESDVYQLRDDVQKATDEYVTLKDQQAEYRQLQAAVEAEKNKPLYLKMVDGFKNFTGELTGYYDYKRATEGVDPITGRELSTAERVKAGGMALAGFIPIAGWGGRLGKGGLGALKTFKGVSAATHALDAYKGAKSFDVLYKTEMGIYGLVTANGFGEYLTGQDMFGNPLTDAQRQDSLHGALLGLTIGTAAHSLNRQASGQTLFPYSKAYVGQKVTQSQQALSKLRSNIGQLRVPVGVEAQQLATSAGKVTNFKLNTKTLSDVKQQVMMKAEGVGAKGNKIKELNEVSYGDHFTKGKRGRKELAPNVRYVTQDGYKYTTDELGRIIDVEADNLILQEADRNLGMQRAAGRENRLPDDDGGHLIGSQFHGSGDIDNLVAQNSQINRSGGQWYKMESEWADALKEIPPRKVSVKIEPIYIENSLRPDSFEIVYKIEGKGIFEKIIKNKSGG</sequence>
<dbReference type="Proteomes" id="UP001197974">
    <property type="component" value="Chromosome"/>
</dbReference>
<evidence type="ECO:0000256" key="6">
    <source>
        <dbReference type="ARBA" id="ARBA00034117"/>
    </source>
</evidence>
<evidence type="ECO:0000313" key="9">
    <source>
        <dbReference type="EMBL" id="WLR41559.1"/>
    </source>
</evidence>
<evidence type="ECO:0000256" key="1">
    <source>
        <dbReference type="ARBA" id="ARBA00004236"/>
    </source>
</evidence>
<dbReference type="PANTHER" id="PTHR34976:SF2">
    <property type="entry name" value="TYPE VII SECRETION SYSTEM PROTEIN ESSD"/>
    <property type="match status" value="1"/>
</dbReference>
<reference evidence="9 10" key="1">
    <citation type="submission" date="2023-06" db="EMBL/GenBank/DDBJ databases">
        <title>Five Gram-positive bacteria isolated from mangrove sediments in Shenzhen, Guangdong, China.</title>
        <authorList>
            <person name="Yu S."/>
            <person name="Zheng W."/>
            <person name="Huang Y."/>
        </authorList>
    </citation>
    <scope>NUCLEOTIDE SEQUENCE [LARGE SCALE GENOMIC DNA]</scope>
    <source>
        <strain evidence="9 10">SaN35-3</strain>
    </source>
</reference>
<evidence type="ECO:0000256" key="3">
    <source>
        <dbReference type="ARBA" id="ARBA00022475"/>
    </source>
</evidence>
<dbReference type="Pfam" id="PF13930">
    <property type="entry name" value="Endonuclea_NS_2"/>
    <property type="match status" value="1"/>
</dbReference>
<accession>A0ABY9JQ80</accession>
<dbReference type="EMBL" id="CP129013">
    <property type="protein sequence ID" value="WLR41559.1"/>
    <property type="molecule type" value="Genomic_DNA"/>
</dbReference>
<dbReference type="Gene3D" id="3.40.570.10">
    <property type="entry name" value="Extracellular Endonuclease, subunit A"/>
    <property type="match status" value="1"/>
</dbReference>
<evidence type="ECO:0000313" key="10">
    <source>
        <dbReference type="Proteomes" id="UP001197974"/>
    </source>
</evidence>
<comment type="subcellular location">
    <subcellularLocation>
        <location evidence="1">Cell membrane</location>
    </subcellularLocation>
    <subcellularLocation>
        <location evidence="2">Secreted</location>
    </subcellularLocation>
</comment>
<dbReference type="PROSITE" id="PS51756">
    <property type="entry name" value="LXG"/>
    <property type="match status" value="1"/>
</dbReference>
<organism evidence="9 10">
    <name type="scientific">Bacillus carboniphilus</name>
    <dbReference type="NCBI Taxonomy" id="86663"/>
    <lineage>
        <taxon>Bacteria</taxon>
        <taxon>Bacillati</taxon>
        <taxon>Bacillota</taxon>
        <taxon>Bacilli</taxon>
        <taxon>Bacillales</taxon>
        <taxon>Bacillaceae</taxon>
        <taxon>Bacillus</taxon>
    </lineage>
</organism>
<name>A0ABY9JQ80_9BACI</name>
<evidence type="ECO:0000256" key="2">
    <source>
        <dbReference type="ARBA" id="ARBA00004613"/>
    </source>
</evidence>
<gene>
    <name evidence="9" type="ORF">LC087_11750</name>
</gene>
<proteinExistence type="inferred from homology"/>
<dbReference type="InterPro" id="IPR006829">
    <property type="entry name" value="LXG_dom"/>
</dbReference>
<evidence type="ECO:0000256" key="4">
    <source>
        <dbReference type="ARBA" id="ARBA00022525"/>
    </source>
</evidence>
<evidence type="ECO:0000256" key="7">
    <source>
        <dbReference type="SAM" id="Coils"/>
    </source>
</evidence>
<feature type="domain" description="LXG" evidence="8">
    <location>
        <begin position="2"/>
        <end position="236"/>
    </location>
</feature>
<protein>
    <submittedName>
        <fullName evidence="9">T7SS effector LXG polymorphic toxin</fullName>
    </submittedName>
</protein>
<feature type="coiled-coil region" evidence="7">
    <location>
        <begin position="141"/>
        <end position="179"/>
    </location>
</feature>
<dbReference type="PANTHER" id="PTHR34976">
    <property type="entry name" value="RIBONUCLEASE YQCG-RELATED"/>
    <property type="match status" value="1"/>
</dbReference>
<keyword evidence="5" id="KW-0472">Membrane</keyword>
<dbReference type="InterPro" id="IPR051768">
    <property type="entry name" value="Bact_secretion_toxin"/>
</dbReference>
<dbReference type="InterPro" id="IPR044929">
    <property type="entry name" value="DNA/RNA_non-sp_Endonuclease_sf"/>
</dbReference>
<dbReference type="Pfam" id="PF04740">
    <property type="entry name" value="LXG"/>
    <property type="match status" value="1"/>
</dbReference>
<keyword evidence="3" id="KW-1003">Cell membrane</keyword>